<evidence type="ECO:0000313" key="1">
    <source>
        <dbReference type="EMBL" id="KAL0480668.1"/>
    </source>
</evidence>
<protein>
    <submittedName>
        <fullName evidence="1">Developmentally-regulated protein</fullName>
    </submittedName>
</protein>
<reference evidence="1 2" key="1">
    <citation type="submission" date="2024-03" db="EMBL/GenBank/DDBJ databases">
        <title>The Acrasis kona genome and developmental transcriptomes reveal deep origins of eukaryotic multicellular pathways.</title>
        <authorList>
            <person name="Sheikh S."/>
            <person name="Fu C.-J."/>
            <person name="Brown M.W."/>
            <person name="Baldauf S.L."/>
        </authorList>
    </citation>
    <scope>NUCLEOTIDE SEQUENCE [LARGE SCALE GENOMIC DNA]</scope>
    <source>
        <strain evidence="1 2">ATCC MYA-3509</strain>
    </source>
</reference>
<name>A0AAW2YUY9_9EUKA</name>
<gene>
    <name evidence="1" type="ORF">AKO1_006873</name>
</gene>
<sequence length="539" mass="60519">MPLKGFMNVRRLLAIRRSPQVQPQQYRKKVYFTPTFPSVQLPVSWGLPIEVVLIGQIGHGGGSALVQQVKDRQKKHKEFIDELDEPSAKLFNTSLGEQVKKVEDKTAVYTFSVDQSHPFHRHEGHRVFTAVTGSRGCFLRFSTATKQEVEEDANAFIKQLSQVHIPGDCIFTLRFNGSIWHQFSAAGEGSPAFFAISVHTDETGGQLKAEDMKKVLSNQASIASLTEVVPEQIQKILQQPDAFQTVPTYHLSLEPGGPIQLRDLLCKVYRSGMGRIRSSASAFAAKLRGGDGHMIFPQQKRNYSTTSSNTLLADQEYLVLSPIIKNELSIDSIMDGEFENIYHFQDSFTICITAPNGSIDPKSLIKQDDTLRQMWKDGKCNSDEIMERLLSSFVDHPPTSVGRYMHVRNVMVRPLKLRTSPLGCPVSSLLGKSEELFGSDRKFPVKKQSSSPSGLQTQVLLGANDKHLRFRSVVSTELIPKEESEKSLESIVQVNVTLSNRVHCLNWFGFFYMWLIHIGHERLVVPPLLQQGCKYAFGK</sequence>
<dbReference type="Pfam" id="PF11066">
    <property type="entry name" value="DUF2867"/>
    <property type="match status" value="1"/>
</dbReference>
<organism evidence="1 2">
    <name type="scientific">Acrasis kona</name>
    <dbReference type="NCBI Taxonomy" id="1008807"/>
    <lineage>
        <taxon>Eukaryota</taxon>
        <taxon>Discoba</taxon>
        <taxon>Heterolobosea</taxon>
        <taxon>Tetramitia</taxon>
        <taxon>Eutetramitia</taxon>
        <taxon>Acrasidae</taxon>
        <taxon>Acrasis</taxon>
    </lineage>
</organism>
<dbReference type="EMBL" id="JAOPGA020000682">
    <property type="protein sequence ID" value="KAL0480668.1"/>
    <property type="molecule type" value="Genomic_DNA"/>
</dbReference>
<dbReference type="AlphaFoldDB" id="A0AAW2YUY9"/>
<accession>A0AAW2YUY9</accession>
<proteinExistence type="predicted"/>
<keyword evidence="2" id="KW-1185">Reference proteome</keyword>
<comment type="caution">
    <text evidence="1">The sequence shown here is derived from an EMBL/GenBank/DDBJ whole genome shotgun (WGS) entry which is preliminary data.</text>
</comment>
<evidence type="ECO:0000313" key="2">
    <source>
        <dbReference type="Proteomes" id="UP001431209"/>
    </source>
</evidence>
<dbReference type="Proteomes" id="UP001431209">
    <property type="component" value="Unassembled WGS sequence"/>
</dbReference>
<dbReference type="InterPro" id="IPR021295">
    <property type="entry name" value="DUF2867"/>
</dbReference>